<dbReference type="SUPFAM" id="SSF49899">
    <property type="entry name" value="Concanavalin A-like lectins/glucanases"/>
    <property type="match status" value="1"/>
</dbReference>
<dbReference type="Gene3D" id="2.60.40.10">
    <property type="entry name" value="Immunoglobulins"/>
    <property type="match status" value="2"/>
</dbReference>
<keyword evidence="2" id="KW-0677">Repeat</keyword>
<evidence type="ECO:0000313" key="5">
    <source>
        <dbReference type="EMBL" id="EEF60034.1"/>
    </source>
</evidence>
<dbReference type="InterPro" id="IPR038081">
    <property type="entry name" value="CalX-like_sf"/>
</dbReference>
<dbReference type="GO" id="GO:0004930">
    <property type="term" value="F:G protein-coupled receptor activity"/>
    <property type="evidence" value="ECO:0007669"/>
    <property type="project" value="InterPro"/>
</dbReference>
<keyword evidence="3" id="KW-0106">Calcium</keyword>
<dbReference type="PANTHER" id="PTHR46682:SF1">
    <property type="entry name" value="ADHESION G-PROTEIN COUPLED RECEPTOR V1"/>
    <property type="match status" value="1"/>
</dbReference>
<comment type="caution">
    <text evidence="5">The sequence shown here is derived from an EMBL/GenBank/DDBJ whole genome shotgun (WGS) entry which is preliminary data.</text>
</comment>
<feature type="domain" description="Calx-beta" evidence="4">
    <location>
        <begin position="573"/>
        <end position="672"/>
    </location>
</feature>
<dbReference type="Gene3D" id="2.60.40.2030">
    <property type="match status" value="7"/>
</dbReference>
<keyword evidence="5" id="KW-0401">Integrin</keyword>
<dbReference type="InterPro" id="IPR026919">
    <property type="entry name" value="ADGRV1"/>
</dbReference>
<evidence type="ECO:0000256" key="2">
    <source>
        <dbReference type="ARBA" id="ARBA00022737"/>
    </source>
</evidence>
<dbReference type="EMBL" id="ABOX02000021">
    <property type="protein sequence ID" value="EEF60034.1"/>
    <property type="molecule type" value="Genomic_DNA"/>
</dbReference>
<evidence type="ECO:0000313" key="6">
    <source>
        <dbReference type="Proteomes" id="UP000003688"/>
    </source>
</evidence>
<organism evidence="5 6">
    <name type="scientific">Pedosphaera parvula (strain Ellin514)</name>
    <dbReference type="NCBI Taxonomy" id="320771"/>
    <lineage>
        <taxon>Bacteria</taxon>
        <taxon>Pseudomonadati</taxon>
        <taxon>Verrucomicrobiota</taxon>
        <taxon>Pedosphaerae</taxon>
        <taxon>Pedosphaerales</taxon>
        <taxon>Pedosphaeraceae</taxon>
        <taxon>Pedosphaera</taxon>
    </lineage>
</organism>
<dbReference type="InterPro" id="IPR013783">
    <property type="entry name" value="Ig-like_fold"/>
</dbReference>
<keyword evidence="6" id="KW-1185">Reference proteome</keyword>
<feature type="domain" description="Calx-beta" evidence="4">
    <location>
        <begin position="240"/>
        <end position="337"/>
    </location>
</feature>
<dbReference type="GO" id="GO:0016020">
    <property type="term" value="C:membrane"/>
    <property type="evidence" value="ECO:0007669"/>
    <property type="project" value="InterPro"/>
</dbReference>
<dbReference type="Gene3D" id="2.60.120.200">
    <property type="match status" value="1"/>
</dbReference>
<dbReference type="STRING" id="320771.Cflav_PD3093"/>
<gene>
    <name evidence="5" type="ORF">Cflav_PD3093</name>
</gene>
<dbReference type="Proteomes" id="UP000003688">
    <property type="component" value="Unassembled WGS sequence"/>
</dbReference>
<reference evidence="5 6" key="1">
    <citation type="journal article" date="2011" name="J. Bacteriol.">
        <title>Genome sequence of 'Pedosphaera parvula' Ellin514, an aerobic Verrucomicrobial isolate from pasture soil.</title>
        <authorList>
            <person name="Kant R."/>
            <person name="van Passel M.W."/>
            <person name="Sangwan P."/>
            <person name="Palva A."/>
            <person name="Lucas S."/>
            <person name="Copeland A."/>
            <person name="Lapidus A."/>
            <person name="Glavina Del Rio T."/>
            <person name="Dalin E."/>
            <person name="Tice H."/>
            <person name="Bruce D."/>
            <person name="Goodwin L."/>
            <person name="Pitluck S."/>
            <person name="Chertkov O."/>
            <person name="Larimer F.W."/>
            <person name="Land M.L."/>
            <person name="Hauser L."/>
            <person name="Brettin T.S."/>
            <person name="Detter J.C."/>
            <person name="Han S."/>
            <person name="de Vos W.M."/>
            <person name="Janssen P.H."/>
            <person name="Smidt H."/>
        </authorList>
    </citation>
    <scope>NUCLEOTIDE SEQUENCE [LARGE SCALE GENOMIC DNA]</scope>
    <source>
        <strain evidence="5 6">Ellin514</strain>
    </source>
</reference>
<dbReference type="SUPFAM" id="SSF141072">
    <property type="entry name" value="CalX-like"/>
    <property type="match status" value="7"/>
</dbReference>
<dbReference type="PANTHER" id="PTHR46682">
    <property type="entry name" value="ADHESION G-PROTEIN COUPLED RECEPTOR V1"/>
    <property type="match status" value="1"/>
</dbReference>
<protein>
    <submittedName>
        <fullName evidence="5">Na-Ca exchanger/integrin-beta4</fullName>
    </submittedName>
</protein>
<dbReference type="InterPro" id="IPR013320">
    <property type="entry name" value="ConA-like_dom_sf"/>
</dbReference>
<dbReference type="InterPro" id="IPR003644">
    <property type="entry name" value="Calx_beta"/>
</dbReference>
<accession>B9XJH3</accession>
<name>B9XJH3_PEDPL</name>
<evidence type="ECO:0000256" key="3">
    <source>
        <dbReference type="ARBA" id="ARBA00022837"/>
    </source>
</evidence>
<keyword evidence="1" id="KW-0732">Signal</keyword>
<evidence type="ECO:0000259" key="4">
    <source>
        <dbReference type="SMART" id="SM00237"/>
    </source>
</evidence>
<sequence length="1363" mass="144048">MTLASNTNYSVGTPGNATVVIRDAQKPTLTITAVDDTASEPGVDTGEFLISRGSVVNGDLTVNLAISGSAVNGSDYVPIDNFIVIPDGSSSVTIDVIPFDDLHLETNETVIITFVPSANYNFSSQQSAQVTILDDDTYNVPAVGFSFATSSAPESLSPGVSVTLSATSSVPVTVNYIRIGGTAPASRYAFVPDTLTFNPGEQAKSIPLPIINNTILEPNQTIRLALVDPTNATLDAIKVHTYTILDDDASTISVTATVPTASETGPTPGNFRFSRVGGTNAQIVNFQVTGTASAPTDYTPIGNSVTIPAGATFVDVPVVPVNEASVELAETVVVTLTSAPGASLATPQVAIVTITDNDTNTLPIVSISSTNKPYAVEGTANNGEFVFTRTGSTATALPVSFTVTGTAGNGVDYATLPNVITIPVGKSTFTLPVTPLTDNLVEGEESVIVTLTDNSSYQVLYPSCATVIIQDNQQSVRLEATDFAASKVGPDPGEFTFSRFGSTNTDLKVFYAISGTASNGVDYFAITNFFIIPAGQLTNTLPIIPHSDYVPKGPVTLTLTLLSNPAYTISSPAGGTVIIDDNMPMLELIGTSTNASENGEQPGIITIKRRGDPEIDVTAYVTIGGTATFGVDYPPFQTNVLFCCGVTSIDLTISPTNDLVIEGTETVTATLQPNPATYTIIGTSNVLVTIDDVGTNEFPVVNLNSPTTNIVFLTMTGTNAGMILEATATDDGGTNALTYTWTNLTRLDTYAFDNTNAASTAVHFYNNGVYVLQLTADDGQLRTRTNITVVVNADTTLAPDLLYWTLNDGSGTNALDTSGSGRNGVVFGTTNWVANGVAQGALGFGGTNAFVTEATNSHFLNGLKALTLSMWIKSATTNSDRGFISADDSGGTNKTFGLRSKTFDARSHGTNVIEATIPGRKGAARYVSASNVTTNEWQHLALTWTNGSPPTMFINGRQDTPTFPPLIGAGFLTNCLQFIAGKGPADGTNSWNGLLDDIRVYSRPLNASEVAILAAMPPTNLAPVVDAGPDLTVQINLPVEIDPTVSDDGKPNPPALLSNVWTVVTTNPVVFTNPNSPTNTFVFQTLGTNIIRLISDDGQVKVFDDVIVNVTEPTSIYLYASDPDASELGPDEGQFTIQRVGDTGFPLNVYLEYSGIASNGVDCVLLTNIVTLPKDVDTVTLTVTPFLDDRTEGDEPLIANVVSNVAYTIVSGTATVTIHDSPYGVWTIAHFSLEELTFPLLSGARADFDHDGLINFGEYALNRDPKAGETNAPVATAIEVDPRDGQPHITVAYQRRFQPTDVLYGIFISNDLFSWNTGTNYLEELKVTDDGNGLTETVKLQIIAPYSTSTNQFINLRIWQPQQ</sequence>
<dbReference type="SMART" id="SM00237">
    <property type="entry name" value="Calx_beta"/>
    <property type="match status" value="4"/>
</dbReference>
<feature type="domain" description="Calx-beta" evidence="4">
    <location>
        <begin position="128"/>
        <end position="227"/>
    </location>
</feature>
<evidence type="ECO:0000256" key="1">
    <source>
        <dbReference type="ARBA" id="ARBA00022729"/>
    </source>
</evidence>
<feature type="domain" description="Calx-beta" evidence="4">
    <location>
        <begin position="350"/>
        <end position="452"/>
    </location>
</feature>
<dbReference type="Pfam" id="PF13385">
    <property type="entry name" value="Laminin_G_3"/>
    <property type="match status" value="1"/>
</dbReference>
<dbReference type="GO" id="GO:0007229">
    <property type="term" value="P:integrin-mediated signaling pathway"/>
    <property type="evidence" value="ECO:0007669"/>
    <property type="project" value="UniProtKB-KW"/>
</dbReference>
<dbReference type="Pfam" id="PF03160">
    <property type="entry name" value="Calx-beta"/>
    <property type="match status" value="5"/>
</dbReference>
<proteinExistence type="predicted"/>